<dbReference type="Gene3D" id="3.90.850.10">
    <property type="entry name" value="Fumarylacetoacetase-like, C-terminal domain"/>
    <property type="match status" value="1"/>
</dbReference>
<dbReference type="InterPro" id="IPR036663">
    <property type="entry name" value="Fumarylacetoacetase_C_sf"/>
</dbReference>
<proteinExistence type="inferred from homology"/>
<accession>A0A7C4LL47</accession>
<dbReference type="EMBL" id="DSVQ01000012">
    <property type="protein sequence ID" value="HGT39354.1"/>
    <property type="molecule type" value="Genomic_DNA"/>
</dbReference>
<feature type="domain" description="Fumarylacetoacetase-like C-terminal" evidence="3">
    <location>
        <begin position="98"/>
        <end position="313"/>
    </location>
</feature>
<dbReference type="InterPro" id="IPR011234">
    <property type="entry name" value="Fumarylacetoacetase-like_C"/>
</dbReference>
<evidence type="ECO:0000256" key="1">
    <source>
        <dbReference type="ARBA" id="ARBA00010211"/>
    </source>
</evidence>
<dbReference type="GO" id="GO:0016853">
    <property type="term" value="F:isomerase activity"/>
    <property type="evidence" value="ECO:0007669"/>
    <property type="project" value="UniProtKB-ARBA"/>
</dbReference>
<comment type="caution">
    <text evidence="4">The sequence shown here is derived from an EMBL/GenBank/DDBJ whole genome shotgun (WGS) entry which is preliminary data.</text>
</comment>
<dbReference type="GO" id="GO:0046872">
    <property type="term" value="F:metal ion binding"/>
    <property type="evidence" value="ECO:0007669"/>
    <property type="project" value="UniProtKB-KW"/>
</dbReference>
<dbReference type="InterPro" id="IPR051121">
    <property type="entry name" value="FAH"/>
</dbReference>
<keyword evidence="2" id="KW-0479">Metal-binding</keyword>
<dbReference type="PANTHER" id="PTHR42796">
    <property type="entry name" value="FUMARYLACETOACETATE HYDROLASE DOMAIN-CONTAINING PROTEIN 2A-RELATED"/>
    <property type="match status" value="1"/>
</dbReference>
<evidence type="ECO:0000259" key="3">
    <source>
        <dbReference type="Pfam" id="PF01557"/>
    </source>
</evidence>
<reference evidence="4" key="1">
    <citation type="journal article" date="2020" name="mSystems">
        <title>Genome- and Community-Level Interaction Insights into Carbon Utilization and Element Cycling Functions of Hydrothermarchaeota in Hydrothermal Sediment.</title>
        <authorList>
            <person name="Zhou Z."/>
            <person name="Liu Y."/>
            <person name="Xu W."/>
            <person name="Pan J."/>
            <person name="Luo Z.H."/>
            <person name="Li M."/>
        </authorList>
    </citation>
    <scope>NUCLEOTIDE SEQUENCE [LARGE SCALE GENOMIC DNA]</scope>
    <source>
        <strain evidence="4">SpSt-508</strain>
    </source>
</reference>
<evidence type="ECO:0000313" key="4">
    <source>
        <dbReference type="EMBL" id="HGT39354.1"/>
    </source>
</evidence>
<name>A0A7C4LL47_9PLAN</name>
<comment type="similarity">
    <text evidence="1">Belongs to the FAH family.</text>
</comment>
<dbReference type="Pfam" id="PF01557">
    <property type="entry name" value="FAA_hydrolase"/>
    <property type="match status" value="1"/>
</dbReference>
<sequence>MRLCRFLHRGQIGVALYFDEFVVPLNPQVAQAVGWNVSVTSGDNLLDYAPPQGGGFNAARTLAALLTRPGHEIPPEFRLAVSEIELLVPVPRPNKLFLLAGNYADHIREGGGVAAERAETFPYVFMKPASTTLTDPGKPVQIPKISPQHIDWECELAVVIGRRGKHIPESEALSYVAGYTVINDISDRQFRPNPGRKPRDNDKFFDWLHGKWHDSFCPCGPCLTTADAIPDPQQLALGLSVNGQVRQQASTSQQIFPVAAVIEFLSHICTLEPGDIISTGTPAGVGHTTGTYLHHGDVVEAWIERIGTLRSLVVAES</sequence>
<dbReference type="FunFam" id="3.90.850.10:FF:000002">
    <property type="entry name" value="2-hydroxyhepta-2,4-diene-1,7-dioate isomerase"/>
    <property type="match status" value="1"/>
</dbReference>
<gene>
    <name evidence="4" type="ORF">ENS64_08860</name>
</gene>
<dbReference type="AlphaFoldDB" id="A0A7C4LL47"/>
<dbReference type="SUPFAM" id="SSF56529">
    <property type="entry name" value="FAH"/>
    <property type="match status" value="1"/>
</dbReference>
<protein>
    <submittedName>
        <fullName evidence="4">FAA hydrolase family protein</fullName>
    </submittedName>
</protein>
<dbReference type="GO" id="GO:0016787">
    <property type="term" value="F:hydrolase activity"/>
    <property type="evidence" value="ECO:0007669"/>
    <property type="project" value="UniProtKB-KW"/>
</dbReference>
<dbReference type="GO" id="GO:0019752">
    <property type="term" value="P:carboxylic acid metabolic process"/>
    <property type="evidence" value="ECO:0007669"/>
    <property type="project" value="UniProtKB-ARBA"/>
</dbReference>
<evidence type="ECO:0000256" key="2">
    <source>
        <dbReference type="ARBA" id="ARBA00022723"/>
    </source>
</evidence>
<keyword evidence="4" id="KW-0378">Hydrolase</keyword>
<dbReference type="PANTHER" id="PTHR42796:SF4">
    <property type="entry name" value="FUMARYLACETOACETATE HYDROLASE DOMAIN-CONTAINING PROTEIN 2A"/>
    <property type="match status" value="1"/>
</dbReference>
<organism evidence="4">
    <name type="scientific">Schlesneria paludicola</name>
    <dbReference type="NCBI Taxonomy" id="360056"/>
    <lineage>
        <taxon>Bacteria</taxon>
        <taxon>Pseudomonadati</taxon>
        <taxon>Planctomycetota</taxon>
        <taxon>Planctomycetia</taxon>
        <taxon>Planctomycetales</taxon>
        <taxon>Planctomycetaceae</taxon>
        <taxon>Schlesneria</taxon>
    </lineage>
</organism>